<gene>
    <name evidence="2" type="ORF">ACFPJ5_14980</name>
</gene>
<keyword evidence="1" id="KW-0812">Transmembrane</keyword>
<dbReference type="EMBL" id="JBHSKX010000002">
    <property type="protein sequence ID" value="MFC5368232.1"/>
    <property type="molecule type" value="Genomic_DNA"/>
</dbReference>
<accession>A0ABD5RES5</accession>
<evidence type="ECO:0000313" key="2">
    <source>
        <dbReference type="EMBL" id="MFC5368232.1"/>
    </source>
</evidence>
<organism evidence="2 3">
    <name type="scientific">Salinirubrum litoreum</name>
    <dbReference type="NCBI Taxonomy" id="1126234"/>
    <lineage>
        <taxon>Archaea</taxon>
        <taxon>Methanobacteriati</taxon>
        <taxon>Methanobacteriota</taxon>
        <taxon>Stenosarchaea group</taxon>
        <taxon>Halobacteria</taxon>
        <taxon>Halobacteriales</taxon>
        <taxon>Haloferacaceae</taxon>
        <taxon>Salinirubrum</taxon>
    </lineage>
</organism>
<protein>
    <submittedName>
        <fullName evidence="2">Uncharacterized protein</fullName>
    </submittedName>
</protein>
<name>A0ABD5RES5_9EURY</name>
<dbReference type="Proteomes" id="UP001596201">
    <property type="component" value="Unassembled WGS sequence"/>
</dbReference>
<comment type="caution">
    <text evidence="2">The sequence shown here is derived from an EMBL/GenBank/DDBJ whole genome shotgun (WGS) entry which is preliminary data.</text>
</comment>
<dbReference type="AlphaFoldDB" id="A0ABD5RES5"/>
<keyword evidence="3" id="KW-1185">Reference proteome</keyword>
<dbReference type="RefSeq" id="WP_227230478.1">
    <property type="nucleotide sequence ID" value="NZ_JAJCVJ010000002.1"/>
</dbReference>
<dbReference type="Pfam" id="PF23958">
    <property type="entry name" value="DUF7287"/>
    <property type="match status" value="1"/>
</dbReference>
<keyword evidence="1" id="KW-0472">Membrane</keyword>
<evidence type="ECO:0000256" key="1">
    <source>
        <dbReference type="SAM" id="Phobius"/>
    </source>
</evidence>
<feature type="transmembrane region" description="Helical" evidence="1">
    <location>
        <begin position="12"/>
        <end position="31"/>
    </location>
</feature>
<evidence type="ECO:0000313" key="3">
    <source>
        <dbReference type="Proteomes" id="UP001596201"/>
    </source>
</evidence>
<keyword evidence="1" id="KW-1133">Transmembrane helix</keyword>
<sequence length="160" mass="16873">MRRATRGQTLNDFAIGMALFMLTVAFVVAFIPTMYAPFDAPGEDGDAIRADRAASSLLGTVLADPGSDLQRVDRTCTVAFFDGVAHPDCTDTGVPLIDATGLGTTDTVYVAITDPAGTVQSLDGVTLERGEPSPGSSNGATVRRMIVLNGEQYTLEVEVW</sequence>
<dbReference type="InterPro" id="IPR056613">
    <property type="entry name" value="DUF7287"/>
</dbReference>
<reference evidence="2 3" key="1">
    <citation type="journal article" date="2019" name="Int. J. Syst. Evol. Microbiol.">
        <title>The Global Catalogue of Microorganisms (GCM) 10K type strain sequencing project: providing services to taxonomists for standard genome sequencing and annotation.</title>
        <authorList>
            <consortium name="The Broad Institute Genomics Platform"/>
            <consortium name="The Broad Institute Genome Sequencing Center for Infectious Disease"/>
            <person name="Wu L."/>
            <person name="Ma J."/>
        </authorList>
    </citation>
    <scope>NUCLEOTIDE SEQUENCE [LARGE SCALE GENOMIC DNA]</scope>
    <source>
        <strain evidence="2 3">CGMCC 1.12237</strain>
    </source>
</reference>
<proteinExistence type="predicted"/>